<dbReference type="InterPro" id="IPR001129">
    <property type="entry name" value="Membr-assoc_MAPEG"/>
</dbReference>
<dbReference type="PANTHER" id="PTHR35814">
    <property type="match status" value="1"/>
</dbReference>
<reference evidence="5 6" key="1">
    <citation type="submission" date="2022-05" db="EMBL/GenBank/DDBJ databases">
        <title>Luteimonas sp. SX5, whole genome shotgun sequencing project.</title>
        <authorList>
            <person name="Zhao G."/>
            <person name="Shen L."/>
        </authorList>
    </citation>
    <scope>NUCLEOTIDE SEQUENCE [LARGE SCALE GENOMIC DNA]</scope>
    <source>
        <strain evidence="5 6">SX5</strain>
    </source>
</reference>
<evidence type="ECO:0000313" key="6">
    <source>
        <dbReference type="Proteomes" id="UP001431217"/>
    </source>
</evidence>
<dbReference type="EMBL" id="JAMBEP010000001">
    <property type="protein sequence ID" value="MCL1634012.1"/>
    <property type="molecule type" value="Genomic_DNA"/>
</dbReference>
<keyword evidence="2" id="KW-0812">Transmembrane</keyword>
<evidence type="ECO:0000313" key="5">
    <source>
        <dbReference type="EMBL" id="MCL1634012.1"/>
    </source>
</evidence>
<gene>
    <name evidence="5" type="ORF">M2650_05065</name>
</gene>
<evidence type="ECO:0000256" key="2">
    <source>
        <dbReference type="ARBA" id="ARBA00022692"/>
    </source>
</evidence>
<dbReference type="PANTHER" id="PTHR35814:SF1">
    <property type="entry name" value="GLUTATHIONE S-TRANSFERASE-RELATED"/>
    <property type="match status" value="1"/>
</dbReference>
<sequence length="128" mass="13119">MSVQITSAYAGLLGLWLVALSVNVAAHRAKLGIGLGAGGDPRMRRVVRMHGNASESIPVALLLMALCEIGGGRAWILHAAGVVLVAARAANACGLWKSEGPHPLRVAGAHLTWLTTLALACLNIAGAL</sequence>
<comment type="subcellular location">
    <subcellularLocation>
        <location evidence="1">Membrane</location>
    </subcellularLocation>
</comment>
<evidence type="ECO:0000256" key="4">
    <source>
        <dbReference type="ARBA" id="ARBA00023136"/>
    </source>
</evidence>
<evidence type="ECO:0000256" key="3">
    <source>
        <dbReference type="ARBA" id="ARBA00022989"/>
    </source>
</evidence>
<keyword evidence="4" id="KW-0472">Membrane</keyword>
<dbReference type="Proteomes" id="UP001431217">
    <property type="component" value="Unassembled WGS sequence"/>
</dbReference>
<name>A0ABT0MGL9_9GAMM</name>
<keyword evidence="3" id="KW-1133">Transmembrane helix</keyword>
<dbReference type="Gene3D" id="1.20.120.550">
    <property type="entry name" value="Membrane associated eicosanoid/glutathione metabolism-like domain"/>
    <property type="match status" value="1"/>
</dbReference>
<dbReference type="SUPFAM" id="SSF161084">
    <property type="entry name" value="MAPEG domain-like"/>
    <property type="match status" value="1"/>
</dbReference>
<keyword evidence="6" id="KW-1185">Reference proteome</keyword>
<dbReference type="RefSeq" id="WP_249472048.1">
    <property type="nucleotide sequence ID" value="NZ_JAMBEP010000001.1"/>
</dbReference>
<dbReference type="InterPro" id="IPR023352">
    <property type="entry name" value="MAPEG-like_dom_sf"/>
</dbReference>
<accession>A0ABT0MGL9</accession>
<dbReference type="Pfam" id="PF01124">
    <property type="entry name" value="MAPEG"/>
    <property type="match status" value="1"/>
</dbReference>
<evidence type="ECO:0000256" key="1">
    <source>
        <dbReference type="ARBA" id="ARBA00004370"/>
    </source>
</evidence>
<comment type="caution">
    <text evidence="5">The sequence shown here is derived from an EMBL/GenBank/DDBJ whole genome shotgun (WGS) entry which is preliminary data.</text>
</comment>
<protein>
    <submittedName>
        <fullName evidence="5">MAPEG family protein</fullName>
    </submittedName>
</protein>
<proteinExistence type="predicted"/>
<organism evidence="5 6">
    <name type="scientific">Luteimonas galliterrae</name>
    <dbReference type="NCBI Taxonomy" id="2940486"/>
    <lineage>
        <taxon>Bacteria</taxon>
        <taxon>Pseudomonadati</taxon>
        <taxon>Pseudomonadota</taxon>
        <taxon>Gammaproteobacteria</taxon>
        <taxon>Lysobacterales</taxon>
        <taxon>Lysobacteraceae</taxon>
        <taxon>Luteimonas</taxon>
    </lineage>
</organism>